<accession>A0A8S9Y617</accession>
<dbReference type="Pfam" id="PF08620">
    <property type="entry name" value="RPAP1_C"/>
    <property type="match status" value="1"/>
</dbReference>
<evidence type="ECO:0000256" key="2">
    <source>
        <dbReference type="SAM" id="MobiDB-lite"/>
    </source>
</evidence>
<dbReference type="AlphaFoldDB" id="A0A8S9Y617"/>
<comment type="similarity">
    <text evidence="1">Belongs to the RPAP1 family.</text>
</comment>
<keyword evidence="6" id="KW-1185">Reference proteome</keyword>
<evidence type="ECO:0000313" key="5">
    <source>
        <dbReference type="EMBL" id="KAF6215285.1"/>
    </source>
</evidence>
<evidence type="ECO:0000259" key="4">
    <source>
        <dbReference type="Pfam" id="PF08621"/>
    </source>
</evidence>
<gene>
    <name evidence="5" type="ORF">GE061_010037</name>
</gene>
<feature type="compositionally biased region" description="Low complexity" evidence="2">
    <location>
        <begin position="96"/>
        <end position="107"/>
    </location>
</feature>
<reference evidence="5" key="1">
    <citation type="journal article" date="2021" name="Mol. Ecol. Resour.">
        <title>Apolygus lucorum genome provides insights into omnivorousness and mesophyll feeding.</title>
        <authorList>
            <person name="Liu Y."/>
            <person name="Liu H."/>
            <person name="Wang H."/>
            <person name="Huang T."/>
            <person name="Liu B."/>
            <person name="Yang B."/>
            <person name="Yin L."/>
            <person name="Li B."/>
            <person name="Zhang Y."/>
            <person name="Zhang S."/>
            <person name="Jiang F."/>
            <person name="Zhang X."/>
            <person name="Ren Y."/>
            <person name="Wang B."/>
            <person name="Wang S."/>
            <person name="Lu Y."/>
            <person name="Wu K."/>
            <person name="Fan W."/>
            <person name="Wang G."/>
        </authorList>
    </citation>
    <scope>NUCLEOTIDE SEQUENCE</scope>
    <source>
        <strain evidence="5">12Hb</strain>
    </source>
</reference>
<dbReference type="InterPro" id="IPR011989">
    <property type="entry name" value="ARM-like"/>
</dbReference>
<dbReference type="GO" id="GO:0006366">
    <property type="term" value="P:transcription by RNA polymerase II"/>
    <property type="evidence" value="ECO:0007669"/>
    <property type="project" value="InterPro"/>
</dbReference>
<feature type="compositionally biased region" description="Low complexity" evidence="2">
    <location>
        <begin position="7"/>
        <end position="21"/>
    </location>
</feature>
<dbReference type="Proteomes" id="UP000466442">
    <property type="component" value="Unassembled WGS sequence"/>
</dbReference>
<dbReference type="SUPFAM" id="SSF48371">
    <property type="entry name" value="ARM repeat"/>
    <property type="match status" value="1"/>
</dbReference>
<evidence type="ECO:0008006" key="7">
    <source>
        <dbReference type="Google" id="ProtNLM"/>
    </source>
</evidence>
<sequence>MEVQRQTSTTDTTTLSSPFSSEDLHEAFGTRSFVVSGDHASRIHQDNLLKLSRMSHHEIQEEREKLLSTLDPGLVEFLRNRRKQRIDEVAMDTQDRSSSSEQSRDLSAGISETTNTEAEAECSAQEKPGYDKLKWIGDLPTKKPQTNSPFSARFNFEGELLPYTDEGAGVLKGLHNHGEEQERPGYTLQELMQLSRSAVLQQRVIALTTISNILANANKYEAAFLEPILPILLEADMYLLLRFSLDDPSQRIVMASAGAICNLVVNHGDEVCLDLLMGTPLGLQQPSLGVVIDMKQSDMDELKDAELLKLDVVRGMMRTNIWRDTDT</sequence>
<organism evidence="5 6">
    <name type="scientific">Apolygus lucorum</name>
    <name type="common">Small green plant bug</name>
    <name type="synonym">Lygocoris lucorum</name>
    <dbReference type="NCBI Taxonomy" id="248454"/>
    <lineage>
        <taxon>Eukaryota</taxon>
        <taxon>Metazoa</taxon>
        <taxon>Ecdysozoa</taxon>
        <taxon>Arthropoda</taxon>
        <taxon>Hexapoda</taxon>
        <taxon>Insecta</taxon>
        <taxon>Pterygota</taxon>
        <taxon>Neoptera</taxon>
        <taxon>Paraneoptera</taxon>
        <taxon>Hemiptera</taxon>
        <taxon>Heteroptera</taxon>
        <taxon>Panheteroptera</taxon>
        <taxon>Cimicomorpha</taxon>
        <taxon>Miridae</taxon>
        <taxon>Mirini</taxon>
        <taxon>Apolygus</taxon>
    </lineage>
</organism>
<comment type="caution">
    <text evidence="5">The sequence shown here is derived from an EMBL/GenBank/DDBJ whole genome shotgun (WGS) entry which is preliminary data.</text>
</comment>
<dbReference type="Pfam" id="PF08621">
    <property type="entry name" value="RPAP1_N"/>
    <property type="match status" value="1"/>
</dbReference>
<evidence type="ECO:0000259" key="3">
    <source>
        <dbReference type="Pfam" id="PF08620"/>
    </source>
</evidence>
<evidence type="ECO:0000313" key="6">
    <source>
        <dbReference type="Proteomes" id="UP000466442"/>
    </source>
</evidence>
<feature type="domain" description="RPAP1 N-terminal" evidence="4">
    <location>
        <begin position="42"/>
        <end position="85"/>
    </location>
</feature>
<proteinExistence type="inferred from homology"/>
<dbReference type="InterPro" id="IPR013929">
    <property type="entry name" value="RPAP1_C"/>
</dbReference>
<dbReference type="Gene3D" id="1.25.10.10">
    <property type="entry name" value="Leucine-rich Repeat Variant"/>
    <property type="match status" value="1"/>
</dbReference>
<dbReference type="InterPro" id="IPR039913">
    <property type="entry name" value="RPAP1/Rba50"/>
</dbReference>
<feature type="domain" description="RPAP1 C-terminal" evidence="3">
    <location>
        <begin position="152"/>
        <end position="217"/>
    </location>
</feature>
<feature type="region of interest" description="Disordered" evidence="2">
    <location>
        <begin position="88"/>
        <end position="125"/>
    </location>
</feature>
<dbReference type="PANTHER" id="PTHR21483">
    <property type="entry name" value="RNA POLYMERASE II-ASSOCIATED PROTEIN 1"/>
    <property type="match status" value="1"/>
</dbReference>
<evidence type="ECO:0000256" key="1">
    <source>
        <dbReference type="ARBA" id="ARBA00009953"/>
    </source>
</evidence>
<dbReference type="InterPro" id="IPR016024">
    <property type="entry name" value="ARM-type_fold"/>
</dbReference>
<name>A0A8S9Y617_APOLU</name>
<feature type="region of interest" description="Disordered" evidence="2">
    <location>
        <begin position="1"/>
        <end position="21"/>
    </location>
</feature>
<dbReference type="EMBL" id="WIXP02000002">
    <property type="protein sequence ID" value="KAF6215285.1"/>
    <property type="molecule type" value="Genomic_DNA"/>
</dbReference>
<protein>
    <recommendedName>
        <fullName evidence="7">RNA polymerase II-associated protein 1 N-terminal domain-containing protein</fullName>
    </recommendedName>
</protein>
<dbReference type="PANTHER" id="PTHR21483:SF18">
    <property type="entry name" value="RNA POLYMERASE II-ASSOCIATED PROTEIN 1"/>
    <property type="match status" value="1"/>
</dbReference>
<dbReference type="InterPro" id="IPR013930">
    <property type="entry name" value="RPAP1_N"/>
</dbReference>
<dbReference type="OrthoDB" id="348201at2759"/>